<name>A0A8C7FC67_ONCKI</name>
<protein>
    <submittedName>
        <fullName evidence="1">Uncharacterized protein</fullName>
    </submittedName>
</protein>
<organism evidence="1 2">
    <name type="scientific">Oncorhynchus kisutch</name>
    <name type="common">Coho salmon</name>
    <name type="synonym">Salmo kisutch</name>
    <dbReference type="NCBI Taxonomy" id="8019"/>
    <lineage>
        <taxon>Eukaryota</taxon>
        <taxon>Metazoa</taxon>
        <taxon>Chordata</taxon>
        <taxon>Craniata</taxon>
        <taxon>Vertebrata</taxon>
        <taxon>Euteleostomi</taxon>
        <taxon>Actinopterygii</taxon>
        <taxon>Neopterygii</taxon>
        <taxon>Teleostei</taxon>
        <taxon>Protacanthopterygii</taxon>
        <taxon>Salmoniformes</taxon>
        <taxon>Salmonidae</taxon>
        <taxon>Salmoninae</taxon>
        <taxon>Oncorhynchus</taxon>
    </lineage>
</organism>
<evidence type="ECO:0000313" key="1">
    <source>
        <dbReference type="Ensembl" id="ENSOKIP00005025815.1"/>
    </source>
</evidence>
<evidence type="ECO:0000313" key="2">
    <source>
        <dbReference type="Proteomes" id="UP000694557"/>
    </source>
</evidence>
<dbReference type="GeneTree" id="ENSGT01120000278006"/>
<dbReference type="Proteomes" id="UP000694557">
    <property type="component" value="Unassembled WGS sequence"/>
</dbReference>
<sequence length="73" mass="7660">MLSSTGTFSVLSAMATSSLTVCRRLCLCFISSHWLSRWSLKPISSSTAIMEASWLAGSTPRCSEGGGGARSKG</sequence>
<dbReference type="Ensembl" id="ENSOKIT00005027312.1">
    <property type="protein sequence ID" value="ENSOKIP00005025815.1"/>
    <property type="gene ID" value="ENSOKIG00005011169.1"/>
</dbReference>
<accession>A0A8C7FC67</accession>
<reference evidence="1" key="2">
    <citation type="submission" date="2025-09" db="UniProtKB">
        <authorList>
            <consortium name="Ensembl"/>
        </authorList>
    </citation>
    <scope>IDENTIFICATION</scope>
</reference>
<dbReference type="AlphaFoldDB" id="A0A8C7FC67"/>
<proteinExistence type="predicted"/>
<reference evidence="1" key="1">
    <citation type="submission" date="2025-08" db="UniProtKB">
        <authorList>
            <consortium name="Ensembl"/>
        </authorList>
    </citation>
    <scope>IDENTIFICATION</scope>
</reference>
<keyword evidence="2" id="KW-1185">Reference proteome</keyword>